<organism evidence="5 6">
    <name type="scientific">Candidatus Sulfomarinibacter kjeldsenii</name>
    <dbReference type="NCBI Taxonomy" id="2885994"/>
    <lineage>
        <taxon>Bacteria</taxon>
        <taxon>Pseudomonadati</taxon>
        <taxon>Acidobacteriota</taxon>
        <taxon>Thermoanaerobaculia</taxon>
        <taxon>Thermoanaerobaculales</taxon>
        <taxon>Candidatus Sulfomarinibacteraceae</taxon>
        <taxon>Candidatus Sulfomarinibacter</taxon>
    </lineage>
</organism>
<dbReference type="InterPro" id="IPR011711">
    <property type="entry name" value="GntR_C"/>
</dbReference>
<feature type="domain" description="HTH gntR-type" evidence="4">
    <location>
        <begin position="13"/>
        <end position="80"/>
    </location>
</feature>
<dbReference type="CDD" id="cd07377">
    <property type="entry name" value="WHTH_GntR"/>
    <property type="match status" value="1"/>
</dbReference>
<dbReference type="Proteomes" id="UP000598633">
    <property type="component" value="Unassembled WGS sequence"/>
</dbReference>
<dbReference type="SMART" id="SM00895">
    <property type="entry name" value="FCD"/>
    <property type="match status" value="1"/>
</dbReference>
<comment type="caution">
    <text evidence="5">The sequence shown here is derived from an EMBL/GenBank/DDBJ whole genome shotgun (WGS) entry which is preliminary data.</text>
</comment>
<keyword evidence="2" id="KW-0238">DNA-binding</keyword>
<dbReference type="PROSITE" id="PS50949">
    <property type="entry name" value="HTH_GNTR"/>
    <property type="match status" value="1"/>
</dbReference>
<evidence type="ECO:0000313" key="5">
    <source>
        <dbReference type="EMBL" id="MBD3871164.1"/>
    </source>
</evidence>
<dbReference type="EMBL" id="JACXWA010000120">
    <property type="protein sequence ID" value="MBD3871164.1"/>
    <property type="molecule type" value="Genomic_DNA"/>
</dbReference>
<dbReference type="InterPro" id="IPR000524">
    <property type="entry name" value="Tscrpt_reg_HTH_GntR"/>
</dbReference>
<gene>
    <name evidence="5" type="ORF">IFJ97_07390</name>
</gene>
<sequence length="230" mass="25911">MGTKTENRVAEKSTAAEQVYNALKRDIITLQHQPGVSLTEQQLATLYGTSRVPVREACRRLGQEGLLTGRPYRGYSVNHISLKEIGDCFDLRLGLESRALELAAQRATAGDLNRLSNLATIEYTYHDWDSYVEFLDRNLDFHIQLASLSRNDRLVAVLRDLLGSMQRFFFLGLDLGDFASEMRSEHEELVALLSSDSPDLAIGCLNRQITSSRDRILRALIEDRIDLPIG</sequence>
<dbReference type="PANTHER" id="PTHR43537:SF45">
    <property type="entry name" value="GNTR FAMILY REGULATORY PROTEIN"/>
    <property type="match status" value="1"/>
</dbReference>
<reference evidence="5 6" key="1">
    <citation type="submission" date="2020-08" db="EMBL/GenBank/DDBJ databases">
        <title>Acidobacteriota in marine sediments use diverse sulfur dissimilation pathways.</title>
        <authorList>
            <person name="Wasmund K."/>
        </authorList>
    </citation>
    <scope>NUCLEOTIDE SEQUENCE [LARGE SCALE GENOMIC DNA]</scope>
    <source>
        <strain evidence="5">MAG AM3-A</strain>
    </source>
</reference>
<dbReference type="InterPro" id="IPR036390">
    <property type="entry name" value="WH_DNA-bd_sf"/>
</dbReference>
<dbReference type="Gene3D" id="1.20.120.530">
    <property type="entry name" value="GntR ligand-binding domain-like"/>
    <property type="match status" value="1"/>
</dbReference>
<proteinExistence type="predicted"/>
<evidence type="ECO:0000313" key="6">
    <source>
        <dbReference type="Proteomes" id="UP000598633"/>
    </source>
</evidence>
<keyword evidence="1" id="KW-0805">Transcription regulation</keyword>
<accession>A0A8J6Y7N4</accession>
<dbReference type="SMART" id="SM00345">
    <property type="entry name" value="HTH_GNTR"/>
    <property type="match status" value="1"/>
</dbReference>
<dbReference type="GO" id="GO:0003677">
    <property type="term" value="F:DNA binding"/>
    <property type="evidence" value="ECO:0007669"/>
    <property type="project" value="UniProtKB-KW"/>
</dbReference>
<dbReference type="GO" id="GO:0003700">
    <property type="term" value="F:DNA-binding transcription factor activity"/>
    <property type="evidence" value="ECO:0007669"/>
    <property type="project" value="InterPro"/>
</dbReference>
<evidence type="ECO:0000256" key="2">
    <source>
        <dbReference type="ARBA" id="ARBA00023125"/>
    </source>
</evidence>
<dbReference type="Pfam" id="PF00392">
    <property type="entry name" value="GntR"/>
    <property type="match status" value="1"/>
</dbReference>
<dbReference type="InterPro" id="IPR036388">
    <property type="entry name" value="WH-like_DNA-bd_sf"/>
</dbReference>
<dbReference type="AlphaFoldDB" id="A0A8J6Y7N4"/>
<dbReference type="SUPFAM" id="SSF46785">
    <property type="entry name" value="Winged helix' DNA-binding domain"/>
    <property type="match status" value="1"/>
</dbReference>
<evidence type="ECO:0000256" key="3">
    <source>
        <dbReference type="ARBA" id="ARBA00023163"/>
    </source>
</evidence>
<dbReference type="SUPFAM" id="SSF48008">
    <property type="entry name" value="GntR ligand-binding domain-like"/>
    <property type="match status" value="1"/>
</dbReference>
<dbReference type="InterPro" id="IPR008920">
    <property type="entry name" value="TF_FadR/GntR_C"/>
</dbReference>
<dbReference type="PANTHER" id="PTHR43537">
    <property type="entry name" value="TRANSCRIPTIONAL REGULATOR, GNTR FAMILY"/>
    <property type="match status" value="1"/>
</dbReference>
<protein>
    <submittedName>
        <fullName evidence="5">GntR family transcriptional regulator</fullName>
    </submittedName>
</protein>
<evidence type="ECO:0000259" key="4">
    <source>
        <dbReference type="PROSITE" id="PS50949"/>
    </source>
</evidence>
<dbReference type="Pfam" id="PF07729">
    <property type="entry name" value="FCD"/>
    <property type="match status" value="1"/>
</dbReference>
<evidence type="ECO:0000256" key="1">
    <source>
        <dbReference type="ARBA" id="ARBA00023015"/>
    </source>
</evidence>
<keyword evidence="3" id="KW-0804">Transcription</keyword>
<dbReference type="Gene3D" id="1.10.10.10">
    <property type="entry name" value="Winged helix-like DNA-binding domain superfamily/Winged helix DNA-binding domain"/>
    <property type="match status" value="1"/>
</dbReference>
<name>A0A8J6Y7N4_9BACT</name>